<proteinExistence type="inferred from homology"/>
<comment type="catalytic activity">
    <reaction evidence="6">
        <text>a 5'-end (N(7)-methyl 5'-triphosphoguanosine)-ribonucleoside in snRNA + S-adenosyl-L-methionine = a 5'-end (N(2),N(7)-dimethyl 5'-triphosphoguanosine)-ribonucleoside in snRNA + S-adenosyl-L-homocysteine + H(+)</text>
        <dbReference type="Rhea" id="RHEA:78471"/>
        <dbReference type="Rhea" id="RHEA-COMP:19085"/>
        <dbReference type="Rhea" id="RHEA-COMP:19087"/>
        <dbReference type="ChEBI" id="CHEBI:15378"/>
        <dbReference type="ChEBI" id="CHEBI:57856"/>
        <dbReference type="ChEBI" id="CHEBI:59789"/>
        <dbReference type="ChEBI" id="CHEBI:156461"/>
        <dbReference type="ChEBI" id="CHEBI:172880"/>
    </reaction>
    <physiologicalReaction direction="left-to-right" evidence="6">
        <dbReference type="Rhea" id="RHEA:78472"/>
    </physiologicalReaction>
</comment>
<keyword evidence="9" id="KW-1185">Reference proteome</keyword>
<evidence type="ECO:0000256" key="1">
    <source>
        <dbReference type="ARBA" id="ARBA00018517"/>
    </source>
</evidence>
<gene>
    <name evidence="8" type="ORF">B5807_08640</name>
</gene>
<dbReference type="PANTHER" id="PTHR14741:SF32">
    <property type="entry name" value="TRIMETHYLGUANOSINE SYNTHASE"/>
    <property type="match status" value="1"/>
</dbReference>
<dbReference type="InterPro" id="IPR019012">
    <property type="entry name" value="RNA_cap_Gua-N2-MeTrfase"/>
</dbReference>
<evidence type="ECO:0000256" key="7">
    <source>
        <dbReference type="ARBA" id="ARBA00049790"/>
    </source>
</evidence>
<dbReference type="FunCoup" id="A0A1Y2LRL4">
    <property type="interactions" value="109"/>
</dbReference>
<dbReference type="PANTHER" id="PTHR14741">
    <property type="entry name" value="S-ADENOSYLMETHIONINE-DEPENDENT METHYLTRANSFERASE RELATED"/>
    <property type="match status" value="1"/>
</dbReference>
<dbReference type="Pfam" id="PF09445">
    <property type="entry name" value="Methyltransf_15"/>
    <property type="match status" value="1"/>
</dbReference>
<reference evidence="8 9" key="1">
    <citation type="journal article" date="2017" name="Genome Announc.">
        <title>Genome sequence of the saprophytic ascomycete Epicoccum nigrum ICMP 19927 strain isolated from New Zealand.</title>
        <authorList>
            <person name="Fokin M."/>
            <person name="Fleetwood D."/>
            <person name="Weir B.S."/>
            <person name="Villas-Boas S.G."/>
        </authorList>
    </citation>
    <scope>NUCLEOTIDE SEQUENCE [LARGE SCALE GENOMIC DNA]</scope>
    <source>
        <strain evidence="8 9">ICMP 19927</strain>
    </source>
</reference>
<evidence type="ECO:0000313" key="8">
    <source>
        <dbReference type="EMBL" id="OSS46526.1"/>
    </source>
</evidence>
<dbReference type="CDD" id="cd02440">
    <property type="entry name" value="AdoMet_MTases"/>
    <property type="match status" value="1"/>
</dbReference>
<dbReference type="OMA" id="KALCIYY"/>
<protein>
    <recommendedName>
        <fullName evidence="1">Trimethylguanosine synthase</fullName>
    </recommendedName>
    <alternativeName>
        <fullName evidence="7">Cap-specific guanine-N(2) methyltransferase</fullName>
    </alternativeName>
</protein>
<evidence type="ECO:0000256" key="2">
    <source>
        <dbReference type="ARBA" id="ARBA00025783"/>
    </source>
</evidence>
<dbReference type="EMBL" id="KZ107851">
    <property type="protein sequence ID" value="OSS46526.1"/>
    <property type="molecule type" value="Genomic_DNA"/>
</dbReference>
<organism evidence="8 9">
    <name type="scientific">Epicoccum nigrum</name>
    <name type="common">Soil fungus</name>
    <name type="synonym">Epicoccum purpurascens</name>
    <dbReference type="NCBI Taxonomy" id="105696"/>
    <lineage>
        <taxon>Eukaryota</taxon>
        <taxon>Fungi</taxon>
        <taxon>Dikarya</taxon>
        <taxon>Ascomycota</taxon>
        <taxon>Pezizomycotina</taxon>
        <taxon>Dothideomycetes</taxon>
        <taxon>Pleosporomycetidae</taxon>
        <taxon>Pleosporales</taxon>
        <taxon>Pleosporineae</taxon>
        <taxon>Didymellaceae</taxon>
        <taxon>Epicoccum</taxon>
    </lineage>
</organism>
<dbReference type="GO" id="GO:0015030">
    <property type="term" value="C:Cajal body"/>
    <property type="evidence" value="ECO:0007669"/>
    <property type="project" value="EnsemblFungi"/>
</dbReference>
<name>A0A1Y2LRL4_EPING</name>
<dbReference type="Gene3D" id="3.40.50.150">
    <property type="entry name" value="Vaccinia Virus protein VP39"/>
    <property type="match status" value="1"/>
</dbReference>
<evidence type="ECO:0000313" key="9">
    <source>
        <dbReference type="Proteomes" id="UP000193240"/>
    </source>
</evidence>
<dbReference type="InterPro" id="IPR029063">
    <property type="entry name" value="SAM-dependent_MTases_sf"/>
</dbReference>
<sequence>MEEVPDGIHQWLSVDQFPPHLQKYWFQRYKIWDKYDEGVWMTEDAWFGVTPEPIAKYASSLKPSRLLTSSSKIAAHISESAPKEKTVIIDAFAGVGGNAIALARSGRWERVFAIEKDSKTLKCAKHNAEIYGVANKIFWLAGDCFEAITRFAGQKNTVIFASPPWGGTSYGEDNVFDLSKMEPYNLDKLYKSFTKYSRELVLYLPRNSDLNQIAKYVPEGQKLEVAHYAIIGASKALCTYFGDFNFDVAEEEGEEQ</sequence>
<comment type="catalytic activity">
    <reaction evidence="3">
        <text>a 5'-end (N(2),N(7)-dimethyl 5'-triphosphoguanosine)-ribonucleoside in snoRNA + S-adenosyl-L-methionine = a 5'-end (N(2),N(2),N(7)-trimethyl 5'-triphosphoguanosine)-ribonucleoside in snoRNA + S-adenosyl-L-homocysteine + H(+)</text>
        <dbReference type="Rhea" id="RHEA:78507"/>
        <dbReference type="Rhea" id="RHEA-COMP:19088"/>
        <dbReference type="Rhea" id="RHEA-COMP:19090"/>
        <dbReference type="ChEBI" id="CHEBI:15378"/>
        <dbReference type="ChEBI" id="CHEBI:57856"/>
        <dbReference type="ChEBI" id="CHEBI:59789"/>
        <dbReference type="ChEBI" id="CHEBI:167623"/>
        <dbReference type="ChEBI" id="CHEBI:172880"/>
    </reaction>
    <physiologicalReaction direction="left-to-right" evidence="3">
        <dbReference type="Rhea" id="RHEA:78508"/>
    </physiologicalReaction>
</comment>
<accession>A0A1Y2LRL4</accession>
<dbReference type="STRING" id="105696.A0A1Y2LRL4"/>
<dbReference type="Proteomes" id="UP000193240">
    <property type="component" value="Unassembled WGS sequence"/>
</dbReference>
<comment type="catalytic activity">
    <reaction evidence="4">
        <text>a 5'-end (N(7)-methyl 5'-triphosphoguanosine)-ribonucleoside in snoRNA + S-adenosyl-L-methionine = a 5'-end (N(2),N(7)-dimethyl 5'-triphosphoguanosine)-ribonucleoside in snoRNA + S-adenosyl-L-homocysteine + H(+)</text>
        <dbReference type="Rhea" id="RHEA:78475"/>
        <dbReference type="Rhea" id="RHEA-COMP:19086"/>
        <dbReference type="Rhea" id="RHEA-COMP:19088"/>
        <dbReference type="ChEBI" id="CHEBI:15378"/>
        <dbReference type="ChEBI" id="CHEBI:57856"/>
        <dbReference type="ChEBI" id="CHEBI:59789"/>
        <dbReference type="ChEBI" id="CHEBI:156461"/>
        <dbReference type="ChEBI" id="CHEBI:172880"/>
    </reaction>
    <physiologicalReaction direction="left-to-right" evidence="4">
        <dbReference type="Rhea" id="RHEA:78476"/>
    </physiologicalReaction>
</comment>
<dbReference type="InParanoid" id="A0A1Y2LRL4"/>
<dbReference type="GO" id="GO:0071164">
    <property type="term" value="F:RNA cap trimethylguanosine synthase activity"/>
    <property type="evidence" value="ECO:0007669"/>
    <property type="project" value="EnsemblFungi"/>
</dbReference>
<dbReference type="SUPFAM" id="SSF53335">
    <property type="entry name" value="S-adenosyl-L-methionine-dependent methyltransferases"/>
    <property type="match status" value="1"/>
</dbReference>
<evidence type="ECO:0000256" key="4">
    <source>
        <dbReference type="ARBA" id="ARBA00048740"/>
    </source>
</evidence>
<evidence type="ECO:0000256" key="5">
    <source>
        <dbReference type="ARBA" id="ARBA00048763"/>
    </source>
</evidence>
<evidence type="ECO:0000256" key="3">
    <source>
        <dbReference type="ARBA" id="ARBA00047418"/>
    </source>
</evidence>
<comment type="similarity">
    <text evidence="2">Belongs to the methyltransferase superfamily. Trimethylguanosine synthase family.</text>
</comment>
<dbReference type="FunFam" id="3.40.50.150:FF:000270">
    <property type="entry name" value="RNA methylase family protein"/>
    <property type="match status" value="1"/>
</dbReference>
<evidence type="ECO:0000256" key="6">
    <source>
        <dbReference type="ARBA" id="ARBA00049075"/>
    </source>
</evidence>
<dbReference type="AlphaFoldDB" id="A0A1Y2LRL4"/>
<comment type="catalytic activity">
    <reaction evidence="5">
        <text>a 5'-end (N(2),N(7)-dimethyl 5'-triphosphoguanosine)-ribonucleoside in snRNA + S-adenosyl-L-methionine = a 5'-end (N(2),N(2),N(7)-trimethyl 5'-triphosphoguanosine)-ribonucleoside in snRNA + S-adenosyl-L-homocysteine + H(+)</text>
        <dbReference type="Rhea" id="RHEA:78479"/>
        <dbReference type="Rhea" id="RHEA-COMP:19087"/>
        <dbReference type="Rhea" id="RHEA-COMP:19089"/>
        <dbReference type="ChEBI" id="CHEBI:15378"/>
        <dbReference type="ChEBI" id="CHEBI:57856"/>
        <dbReference type="ChEBI" id="CHEBI:59789"/>
        <dbReference type="ChEBI" id="CHEBI:167623"/>
        <dbReference type="ChEBI" id="CHEBI:172880"/>
    </reaction>
    <physiologicalReaction direction="left-to-right" evidence="5">
        <dbReference type="Rhea" id="RHEA:78480"/>
    </physiologicalReaction>
</comment>